<dbReference type="GO" id="GO:0005524">
    <property type="term" value="F:ATP binding"/>
    <property type="evidence" value="ECO:0007669"/>
    <property type="project" value="UniProtKB-KW"/>
</dbReference>
<dbReference type="GO" id="GO:0140861">
    <property type="term" value="P:DNA repair-dependent chromatin remodeling"/>
    <property type="evidence" value="ECO:0007669"/>
    <property type="project" value="UniProtKB-ARBA"/>
</dbReference>
<dbReference type="GO" id="GO:0003678">
    <property type="term" value="F:DNA helicase activity"/>
    <property type="evidence" value="ECO:0007669"/>
    <property type="project" value="UniProtKB-EC"/>
</dbReference>
<dbReference type="InterPro" id="IPR042487">
    <property type="entry name" value="RuvBL1/2_DNA/RNA_bd_dom"/>
</dbReference>
<proteinExistence type="inferred from homology"/>
<dbReference type="SUPFAM" id="SSF52540">
    <property type="entry name" value="P-loop containing nucleoside triphosphate hydrolases"/>
    <property type="match status" value="1"/>
</dbReference>
<organism evidence="17">
    <name type="scientific">Menopon gallinae</name>
    <name type="common">poultry shaft louse</name>
    <dbReference type="NCBI Taxonomy" id="328185"/>
    <lineage>
        <taxon>Eukaryota</taxon>
        <taxon>Metazoa</taxon>
        <taxon>Ecdysozoa</taxon>
        <taxon>Arthropoda</taxon>
        <taxon>Hexapoda</taxon>
        <taxon>Insecta</taxon>
        <taxon>Pterygota</taxon>
        <taxon>Neoptera</taxon>
        <taxon>Paraneoptera</taxon>
        <taxon>Psocodea</taxon>
        <taxon>Troctomorpha</taxon>
        <taxon>Phthiraptera</taxon>
        <taxon>Amblycera</taxon>
        <taxon>Menoponidae</taxon>
        <taxon>Menopon</taxon>
    </lineage>
</organism>
<evidence type="ECO:0000256" key="9">
    <source>
        <dbReference type="ARBA" id="ARBA00022840"/>
    </source>
</evidence>
<dbReference type="GO" id="GO:0060828">
    <property type="term" value="P:regulation of canonical Wnt signaling pathway"/>
    <property type="evidence" value="ECO:0007669"/>
    <property type="project" value="UniProtKB-ARBA"/>
</dbReference>
<keyword evidence="6 14" id="KW-0227">DNA damage</keyword>
<dbReference type="Pfam" id="PF17856">
    <property type="entry name" value="TIP49_C"/>
    <property type="match status" value="1"/>
</dbReference>
<dbReference type="InterPro" id="IPR010339">
    <property type="entry name" value="TIP49_P-loop"/>
</dbReference>
<sequence>MIEGEVVEVQIDRPASGVGAKVGKLTLKTTEMETIYDLGTKMIESLMKEKVQAGDVIAIDKATGKISRLGRSFTRARDYDATGPQTRFVQCPEGEIQKRKEVVHTVTLHEVDVINSRTHGFLALFSGDTGEIKMEVREQINAKVTEWREERKAEIVPGVLFIDEVHMLDIECFSFLNRALENEMAPVVIMATNRGITRIRGTNYNSPHGIPIDLLDRMIIVPTQPYQEGELKEILKIRCEEEDCEISEDALLVLTRVAVETSLRYAIQLITTANLVSKKRRSTQVEIEDVKKVYSLFLDEIRSAQFLKEYQKEFMFSSKEDEQMDVSES</sequence>
<dbReference type="GO" id="GO:0006281">
    <property type="term" value="P:DNA repair"/>
    <property type="evidence" value="ECO:0007669"/>
    <property type="project" value="UniProtKB-KW"/>
</dbReference>
<evidence type="ECO:0000256" key="6">
    <source>
        <dbReference type="ARBA" id="ARBA00022763"/>
    </source>
</evidence>
<comment type="catalytic activity">
    <reaction evidence="14">
        <text>ATP + H2O = ADP + phosphate + H(+)</text>
        <dbReference type="Rhea" id="RHEA:13065"/>
        <dbReference type="ChEBI" id="CHEBI:15377"/>
        <dbReference type="ChEBI" id="CHEBI:15378"/>
        <dbReference type="ChEBI" id="CHEBI:30616"/>
        <dbReference type="ChEBI" id="CHEBI:43474"/>
        <dbReference type="ChEBI" id="CHEBI:456216"/>
        <dbReference type="EC" id="3.6.4.12"/>
    </reaction>
</comment>
<evidence type="ECO:0000313" key="17">
    <source>
        <dbReference type="EMBL" id="KAL0280793.1"/>
    </source>
</evidence>
<dbReference type="EC" id="3.6.4.12" evidence="14"/>
<reference evidence="17" key="1">
    <citation type="journal article" date="2024" name="Gigascience">
        <title>Chromosome-level genome of the poultry shaft louse Menopon gallinae provides insight into the host-switching and adaptive evolution of parasitic lice.</title>
        <authorList>
            <person name="Xu Y."/>
            <person name="Ma L."/>
            <person name="Liu S."/>
            <person name="Liang Y."/>
            <person name="Liu Q."/>
            <person name="He Z."/>
            <person name="Tian L."/>
            <person name="Duan Y."/>
            <person name="Cai W."/>
            <person name="Li H."/>
            <person name="Song F."/>
        </authorList>
    </citation>
    <scope>NUCLEOTIDE SEQUENCE</scope>
    <source>
        <strain evidence="17">Cailab_2023a</strain>
    </source>
</reference>
<keyword evidence="11 14" id="KW-0804">Transcription</keyword>
<dbReference type="InterPro" id="IPR027238">
    <property type="entry name" value="RuvB-like"/>
</dbReference>
<comment type="subcellular location">
    <subcellularLocation>
        <location evidence="2 14">Nucleus</location>
    </subcellularLocation>
</comment>
<keyword evidence="9 14" id="KW-0067">ATP-binding</keyword>
<gene>
    <name evidence="17" type="ORF">PYX00_001985</name>
</gene>
<keyword evidence="5 14" id="KW-0547">Nucleotide-binding</keyword>
<keyword evidence="14" id="KW-0156">Chromatin regulator</keyword>
<evidence type="ECO:0000256" key="1">
    <source>
        <dbReference type="ARBA" id="ARBA00002300"/>
    </source>
</evidence>
<dbReference type="EMBL" id="JARGDH010000001">
    <property type="protein sequence ID" value="KAL0280793.1"/>
    <property type="molecule type" value="Genomic_DNA"/>
</dbReference>
<dbReference type="FunFam" id="1.10.8.60:FF:000010">
    <property type="entry name" value="RuvB-like helicase"/>
    <property type="match status" value="1"/>
</dbReference>
<dbReference type="GO" id="GO:0005634">
    <property type="term" value="C:nucleus"/>
    <property type="evidence" value="ECO:0007669"/>
    <property type="project" value="UniProtKB-SubCell"/>
</dbReference>
<evidence type="ECO:0000256" key="3">
    <source>
        <dbReference type="ARBA" id="ARBA00007519"/>
    </source>
</evidence>
<keyword evidence="7 14" id="KW-0378">Hydrolase</keyword>
<evidence type="ECO:0000256" key="4">
    <source>
        <dbReference type="ARBA" id="ARBA00022491"/>
    </source>
</evidence>
<dbReference type="InterPro" id="IPR041048">
    <property type="entry name" value="RuvB-like_C"/>
</dbReference>
<feature type="domain" description="RuvB-like AAA-lid" evidence="16">
    <location>
        <begin position="234"/>
        <end position="299"/>
    </location>
</feature>
<evidence type="ECO:0000256" key="8">
    <source>
        <dbReference type="ARBA" id="ARBA00022806"/>
    </source>
</evidence>
<dbReference type="FunFam" id="2.40.50.360:FF:000002">
    <property type="entry name" value="RuvB-like helicase"/>
    <property type="match status" value="1"/>
</dbReference>
<dbReference type="GO" id="GO:0042127">
    <property type="term" value="P:regulation of cell population proliferation"/>
    <property type="evidence" value="ECO:0007669"/>
    <property type="project" value="UniProtKB-ARBA"/>
</dbReference>
<evidence type="ECO:0000256" key="14">
    <source>
        <dbReference type="RuleBase" id="RU363048"/>
    </source>
</evidence>
<evidence type="ECO:0000259" key="15">
    <source>
        <dbReference type="Pfam" id="PF06068"/>
    </source>
</evidence>
<keyword evidence="12 14" id="KW-0234">DNA repair</keyword>
<name>A0AAW2IGA8_9NEOP</name>
<accession>A0AAW2IGA8</accession>
<comment type="caution">
    <text evidence="17">The sequence shown here is derived from an EMBL/GenBank/DDBJ whole genome shotgun (WGS) entry which is preliminary data.</text>
</comment>
<dbReference type="PANTHER" id="PTHR11093">
    <property type="entry name" value="RUVB-RELATED REPTIN AND PONTIN"/>
    <property type="match status" value="1"/>
</dbReference>
<keyword evidence="8 14" id="KW-0347">Helicase</keyword>
<comment type="function">
    <text evidence="1 14">Proposed core component of the chromatin remodeling Ino80 complex which is involved in transcriptional regulation, DNA replication and probably DNA repair.</text>
</comment>
<evidence type="ECO:0000256" key="11">
    <source>
        <dbReference type="ARBA" id="ARBA00023163"/>
    </source>
</evidence>
<dbReference type="Gene3D" id="2.40.50.360">
    <property type="entry name" value="RuvB-like helicase, domain II"/>
    <property type="match status" value="1"/>
</dbReference>
<dbReference type="Gene3D" id="3.40.50.300">
    <property type="entry name" value="P-loop containing nucleotide triphosphate hydrolases"/>
    <property type="match status" value="1"/>
</dbReference>
<dbReference type="GO" id="GO:0003712">
    <property type="term" value="F:transcription coregulator activity"/>
    <property type="evidence" value="ECO:0007669"/>
    <property type="project" value="UniProtKB-ARBA"/>
</dbReference>
<evidence type="ECO:0000259" key="16">
    <source>
        <dbReference type="Pfam" id="PF17856"/>
    </source>
</evidence>
<comment type="similarity">
    <text evidence="3 14">Belongs to the RuvB family.</text>
</comment>
<dbReference type="GO" id="GO:0009968">
    <property type="term" value="P:negative regulation of signal transduction"/>
    <property type="evidence" value="ECO:0007669"/>
    <property type="project" value="UniProtKB-ARBA"/>
</dbReference>
<evidence type="ECO:0000256" key="7">
    <source>
        <dbReference type="ARBA" id="ARBA00022801"/>
    </source>
</evidence>
<dbReference type="GO" id="GO:0016787">
    <property type="term" value="F:hydrolase activity"/>
    <property type="evidence" value="ECO:0007669"/>
    <property type="project" value="UniProtKB-KW"/>
</dbReference>
<keyword evidence="10 14" id="KW-0805">Transcription regulation</keyword>
<evidence type="ECO:0000256" key="13">
    <source>
        <dbReference type="ARBA" id="ARBA00023242"/>
    </source>
</evidence>
<dbReference type="AlphaFoldDB" id="A0AAW2IGA8"/>
<keyword evidence="13 14" id="KW-0539">Nucleus</keyword>
<dbReference type="InterPro" id="IPR027417">
    <property type="entry name" value="P-loop_NTPase"/>
</dbReference>
<dbReference type="FunFam" id="3.40.50.300:FF:002221">
    <property type="entry name" value="RuvB-like 2"/>
    <property type="match status" value="1"/>
</dbReference>
<protein>
    <recommendedName>
        <fullName evidence="14">RuvB-like helicase</fullName>
        <ecNumber evidence="14">3.6.4.12</ecNumber>
    </recommendedName>
</protein>
<dbReference type="Gene3D" id="1.10.8.60">
    <property type="match status" value="1"/>
</dbReference>
<feature type="domain" description="TIP49 P-loop" evidence="15">
    <location>
        <begin position="2"/>
        <end position="228"/>
    </location>
</feature>
<dbReference type="GO" id="GO:0045893">
    <property type="term" value="P:positive regulation of DNA-templated transcription"/>
    <property type="evidence" value="ECO:0007669"/>
    <property type="project" value="UniProtKB-ARBA"/>
</dbReference>
<dbReference type="SUPFAM" id="SSF50249">
    <property type="entry name" value="Nucleic acid-binding proteins"/>
    <property type="match status" value="1"/>
</dbReference>
<keyword evidence="4" id="KW-0678">Repressor</keyword>
<evidence type="ECO:0000256" key="10">
    <source>
        <dbReference type="ARBA" id="ARBA00023015"/>
    </source>
</evidence>
<dbReference type="Pfam" id="PF06068">
    <property type="entry name" value="TIP49"/>
    <property type="match status" value="1"/>
</dbReference>
<evidence type="ECO:0000256" key="12">
    <source>
        <dbReference type="ARBA" id="ARBA00023204"/>
    </source>
</evidence>
<evidence type="ECO:0000256" key="2">
    <source>
        <dbReference type="ARBA" id="ARBA00004123"/>
    </source>
</evidence>
<evidence type="ECO:0000256" key="5">
    <source>
        <dbReference type="ARBA" id="ARBA00022741"/>
    </source>
</evidence>
<dbReference type="GO" id="GO:0000123">
    <property type="term" value="C:histone acetyltransferase complex"/>
    <property type="evidence" value="ECO:0007669"/>
    <property type="project" value="UniProtKB-ARBA"/>
</dbReference>
<dbReference type="InterPro" id="IPR012340">
    <property type="entry name" value="NA-bd_OB-fold"/>
</dbReference>